<keyword evidence="2" id="KW-0472">Membrane</keyword>
<feature type="region of interest" description="Disordered" evidence="1">
    <location>
        <begin position="1"/>
        <end position="95"/>
    </location>
</feature>
<feature type="compositionally biased region" description="Pro residues" evidence="1">
    <location>
        <begin position="28"/>
        <end position="46"/>
    </location>
</feature>
<proteinExistence type="predicted"/>
<gene>
    <name evidence="4" type="ORF">SAMN05421504_12114</name>
</gene>
<keyword evidence="2" id="KW-0812">Transmembrane</keyword>
<dbReference type="Pfam" id="PF13828">
    <property type="entry name" value="DUF4190"/>
    <property type="match status" value="1"/>
</dbReference>
<dbReference type="RefSeq" id="WP_091300445.1">
    <property type="nucleotide sequence ID" value="NZ_FNON01000021.1"/>
</dbReference>
<dbReference type="Proteomes" id="UP000199515">
    <property type="component" value="Unassembled WGS sequence"/>
</dbReference>
<keyword evidence="5" id="KW-1185">Reference proteome</keyword>
<dbReference type="InterPro" id="IPR025241">
    <property type="entry name" value="DUF4190"/>
</dbReference>
<keyword evidence="2" id="KW-1133">Transmembrane helix</keyword>
<protein>
    <recommendedName>
        <fullName evidence="3">DUF4190 domain-containing protein</fullName>
    </recommendedName>
</protein>
<dbReference type="OrthoDB" id="4374883at2"/>
<dbReference type="STRING" id="589385.SAMN05421504_12114"/>
<feature type="compositionally biased region" description="Pro residues" evidence="1">
    <location>
        <begin position="59"/>
        <end position="71"/>
    </location>
</feature>
<feature type="compositionally biased region" description="Low complexity" evidence="1">
    <location>
        <begin position="72"/>
        <end position="82"/>
    </location>
</feature>
<organism evidence="4 5">
    <name type="scientific">Amycolatopsis xylanica</name>
    <dbReference type="NCBI Taxonomy" id="589385"/>
    <lineage>
        <taxon>Bacteria</taxon>
        <taxon>Bacillati</taxon>
        <taxon>Actinomycetota</taxon>
        <taxon>Actinomycetes</taxon>
        <taxon>Pseudonocardiales</taxon>
        <taxon>Pseudonocardiaceae</taxon>
        <taxon>Amycolatopsis</taxon>
    </lineage>
</organism>
<evidence type="ECO:0000259" key="3">
    <source>
        <dbReference type="Pfam" id="PF13828"/>
    </source>
</evidence>
<evidence type="ECO:0000313" key="5">
    <source>
        <dbReference type="Proteomes" id="UP000199515"/>
    </source>
</evidence>
<name>A0A1H3T9R6_9PSEU</name>
<feature type="transmembrane region" description="Helical" evidence="2">
    <location>
        <begin position="110"/>
        <end position="140"/>
    </location>
</feature>
<feature type="domain" description="DUF4190" evidence="3">
    <location>
        <begin position="110"/>
        <end position="169"/>
    </location>
</feature>
<evidence type="ECO:0000256" key="2">
    <source>
        <dbReference type="SAM" id="Phobius"/>
    </source>
</evidence>
<accession>A0A1H3T9R6</accession>
<dbReference type="EMBL" id="FNON01000021">
    <property type="protein sequence ID" value="SDZ47043.1"/>
    <property type="molecule type" value="Genomic_DNA"/>
</dbReference>
<dbReference type="AlphaFoldDB" id="A0A1H3T9R6"/>
<evidence type="ECO:0000256" key="1">
    <source>
        <dbReference type="SAM" id="MobiDB-lite"/>
    </source>
</evidence>
<evidence type="ECO:0000313" key="4">
    <source>
        <dbReference type="EMBL" id="SDZ47043.1"/>
    </source>
</evidence>
<sequence>MTEPSSPASDPTPSPSPDPVSDATAAPSPSPDPTAEPAPEPAPSPEPVSGFPSSTGFAPPEPDPYGAPPASDPFASPAAAPFGTQPPPFGHPYGYAPTGGPVVPQPSSGLAIGALVSSIGGLLTCGLASIAGVIMGHIAYSQAKRGESGGEGMALAAIIVGYVMLALWAGALAAAIVSYTTGWAYR</sequence>
<reference evidence="4 5" key="1">
    <citation type="submission" date="2016-10" db="EMBL/GenBank/DDBJ databases">
        <authorList>
            <person name="de Groot N.N."/>
        </authorList>
    </citation>
    <scope>NUCLEOTIDE SEQUENCE [LARGE SCALE GENOMIC DNA]</scope>
    <source>
        <strain evidence="4 5">CPCC 202699</strain>
    </source>
</reference>
<feature type="transmembrane region" description="Helical" evidence="2">
    <location>
        <begin position="152"/>
        <end position="177"/>
    </location>
</feature>